<accession>A0ABW1KQN5</accession>
<keyword evidence="3" id="KW-1185">Reference proteome</keyword>
<dbReference type="EMBL" id="JBHPON010000001">
    <property type="protein sequence ID" value="MFC6034180.1"/>
    <property type="molecule type" value="Genomic_DNA"/>
</dbReference>
<evidence type="ECO:0000256" key="1">
    <source>
        <dbReference type="SAM" id="Phobius"/>
    </source>
</evidence>
<comment type="caution">
    <text evidence="2">The sequence shown here is derived from an EMBL/GenBank/DDBJ whole genome shotgun (WGS) entry which is preliminary data.</text>
</comment>
<keyword evidence="1" id="KW-1133">Transmembrane helix</keyword>
<keyword evidence="1" id="KW-0812">Transmembrane</keyword>
<dbReference type="RefSeq" id="WP_379880507.1">
    <property type="nucleotide sequence ID" value="NZ_JBHPON010000001.1"/>
</dbReference>
<keyword evidence="1" id="KW-0472">Membrane</keyword>
<feature type="transmembrane region" description="Helical" evidence="1">
    <location>
        <begin position="12"/>
        <end position="42"/>
    </location>
</feature>
<organism evidence="2 3">
    <name type="scientific">Hyphococcus aureus</name>
    <dbReference type="NCBI Taxonomy" id="2666033"/>
    <lineage>
        <taxon>Bacteria</taxon>
        <taxon>Pseudomonadati</taxon>
        <taxon>Pseudomonadota</taxon>
        <taxon>Alphaproteobacteria</taxon>
        <taxon>Parvularculales</taxon>
        <taxon>Parvularculaceae</taxon>
        <taxon>Hyphococcus</taxon>
    </lineage>
</organism>
<dbReference type="Proteomes" id="UP001596116">
    <property type="component" value="Unassembled WGS sequence"/>
</dbReference>
<sequence>MQTLIERHFAALAFVIGAGASVIVLNSPWFAFLSIILVWTALRAPKDFGFGHLMNIRSAATISDAAYEGLWAAVAIVFGVTVLFEGVTAAVWT</sequence>
<reference evidence="2 3" key="1">
    <citation type="submission" date="2024-09" db="EMBL/GenBank/DDBJ databases">
        <authorList>
            <person name="Zhang Z.-H."/>
        </authorList>
    </citation>
    <scope>NUCLEOTIDE SEQUENCE [LARGE SCALE GENOMIC DNA]</scope>
    <source>
        <strain evidence="2 3">HHTR114</strain>
    </source>
</reference>
<name>A0ABW1KQN5_9PROT</name>
<feature type="transmembrane region" description="Helical" evidence="1">
    <location>
        <begin position="70"/>
        <end position="92"/>
    </location>
</feature>
<gene>
    <name evidence="2" type="ORF">ACFMB1_01420</name>
</gene>
<evidence type="ECO:0000313" key="2">
    <source>
        <dbReference type="EMBL" id="MFC6034180.1"/>
    </source>
</evidence>
<evidence type="ECO:0000313" key="3">
    <source>
        <dbReference type="Proteomes" id="UP001596116"/>
    </source>
</evidence>
<protein>
    <submittedName>
        <fullName evidence="2">Uncharacterized protein</fullName>
    </submittedName>
</protein>
<proteinExistence type="predicted"/>